<dbReference type="STRING" id="147828.A0A4S2L6I7"/>
<dbReference type="GO" id="GO:0005524">
    <property type="term" value="F:ATP binding"/>
    <property type="evidence" value="ECO:0007669"/>
    <property type="project" value="UniProtKB-UniRule"/>
</dbReference>
<comment type="function">
    <text evidence="11">ATPase component of the INO80 complex which remodels chromatin by shifting nucleosomes and is involved in DNA repair.</text>
</comment>
<feature type="compositionally biased region" description="Polar residues" evidence="12">
    <location>
        <begin position="144"/>
        <end position="154"/>
    </location>
</feature>
<dbReference type="InterPro" id="IPR038718">
    <property type="entry name" value="SNF2-like_sf"/>
</dbReference>
<dbReference type="Pfam" id="PF13892">
    <property type="entry name" value="DBINO"/>
    <property type="match status" value="2"/>
</dbReference>
<feature type="region of interest" description="Disordered" evidence="12">
    <location>
        <begin position="471"/>
        <end position="539"/>
    </location>
</feature>
<dbReference type="InterPro" id="IPR014001">
    <property type="entry name" value="Helicase_ATP-bd"/>
</dbReference>
<evidence type="ECO:0000259" key="15">
    <source>
        <dbReference type="PROSITE" id="PS51413"/>
    </source>
</evidence>
<keyword evidence="9 11" id="KW-0234">DNA repair</keyword>
<evidence type="ECO:0000256" key="10">
    <source>
        <dbReference type="ARBA" id="ARBA00023242"/>
    </source>
</evidence>
<dbReference type="SMART" id="SM00490">
    <property type="entry name" value="HELICc"/>
    <property type="match status" value="1"/>
</dbReference>
<keyword evidence="7 11" id="KW-0067">ATP-binding</keyword>
<dbReference type="SUPFAM" id="SSF52540">
    <property type="entry name" value="P-loop containing nucleoside triphosphate hydrolases"/>
    <property type="match status" value="2"/>
</dbReference>
<gene>
    <name evidence="16" type="ORF">CRM22_009565</name>
</gene>
<comment type="domain">
    <text evidence="11">The DBINO region is involved in binding to DNA.</text>
</comment>
<dbReference type="SMART" id="SM00487">
    <property type="entry name" value="DEXDc"/>
    <property type="match status" value="1"/>
</dbReference>
<keyword evidence="5 11" id="KW-0227">DNA damage</keyword>
<dbReference type="GO" id="GO:0042393">
    <property type="term" value="F:histone binding"/>
    <property type="evidence" value="ECO:0007669"/>
    <property type="project" value="TreeGrafter"/>
</dbReference>
<evidence type="ECO:0000256" key="6">
    <source>
        <dbReference type="ARBA" id="ARBA00022801"/>
    </source>
</evidence>
<evidence type="ECO:0000256" key="4">
    <source>
        <dbReference type="ARBA" id="ARBA00022741"/>
    </source>
</evidence>
<evidence type="ECO:0000256" key="11">
    <source>
        <dbReference type="RuleBase" id="RU368001"/>
    </source>
</evidence>
<dbReference type="EC" id="3.6.4.-" evidence="11"/>
<dbReference type="Gene3D" id="3.40.50.300">
    <property type="entry name" value="P-loop containing nucleotide triphosphate hydrolases"/>
    <property type="match status" value="1"/>
</dbReference>
<feature type="domain" description="Helicase C-terminal" evidence="14">
    <location>
        <begin position="1292"/>
        <end position="1456"/>
    </location>
</feature>
<evidence type="ECO:0000256" key="3">
    <source>
        <dbReference type="ARBA" id="ARBA00019805"/>
    </source>
</evidence>
<feature type="compositionally biased region" description="Acidic residues" evidence="12">
    <location>
        <begin position="214"/>
        <end position="223"/>
    </location>
</feature>
<keyword evidence="6 11" id="KW-0378">Hydrolase</keyword>
<dbReference type="GO" id="GO:0003677">
    <property type="term" value="F:DNA binding"/>
    <property type="evidence" value="ECO:0007669"/>
    <property type="project" value="UniProtKB-UniRule"/>
</dbReference>
<dbReference type="Gene3D" id="3.40.50.10810">
    <property type="entry name" value="Tandem AAA-ATPase domain"/>
    <property type="match status" value="1"/>
</dbReference>
<feature type="domain" description="DBINO" evidence="15">
    <location>
        <begin position="338"/>
        <end position="465"/>
    </location>
</feature>
<dbReference type="InterPro" id="IPR027417">
    <property type="entry name" value="P-loop_NTPase"/>
</dbReference>
<evidence type="ECO:0000256" key="2">
    <source>
        <dbReference type="ARBA" id="ARBA00007025"/>
    </source>
</evidence>
<dbReference type="PANTHER" id="PTHR45685:SF2">
    <property type="entry name" value="CHROMATIN-REMODELING ATPASE INO80"/>
    <property type="match status" value="1"/>
</dbReference>
<dbReference type="PROSITE" id="PS51194">
    <property type="entry name" value="HELICASE_CTER"/>
    <property type="match status" value="1"/>
</dbReference>
<evidence type="ECO:0000313" key="17">
    <source>
        <dbReference type="Proteomes" id="UP000308267"/>
    </source>
</evidence>
<keyword evidence="4" id="KW-0547">Nucleotide-binding</keyword>
<dbReference type="InterPro" id="IPR049730">
    <property type="entry name" value="SNF2/RAD54-like_C"/>
</dbReference>
<sequence length="1576" mass="176634">MELIKEIEELDMFVRAPATVLFADADPVIQLSRMYWEEQWSRYPELRPLHTVNQQQQRRSSSFRSTFASPAIAREIGQMVAEWRAEAREKVSRMTDTERFQILADLGIPGYAELAGRDVPRAAAIPGSQPSVSPVNSPVPTSPKQATRPPSSTTARKRKSSLLLRGARFAKQSRLSGYSRFQRKASKRRSMKAVEPVRPSPDEQKVASQLVEDEKYDDEEELYEDEEEDQLTVIVRRQREVFSARVAAGRPSIRNTGPPSTAANTTAAASEYKLSGASSAALARAMLSNKVLREWKALARKVVCKVARQWIASRRDKMSLAKRAARDCARLMRQRALVSQKSTRDAVSRAQRLAREISANWHSSIMSVSNGNGPLTVNGVQMPSSTQLLRYAEHYSSSKTDNGAAGETPFVESATAARRRAERAAAEQRRADLELLEARRQQRKLNFLITQTELYAHFMARKLDRTAAAAATGMQGSGNSEVHASRSLSVDEQEDDDAQQILHRLDEADEYELDENSQQSTDDVQAEKQPQSTEASKTLVSNSIAVAARAAAQRLGISPEEEEYEIERLKSQALSKVNLAVEKERQKMAHFQQLHPAACSDSKTEANAPEVHVEAPSLFQGSLKGYQLRGLTWLLGLFDQGINGILADEMGLGKTIQAIAFLGHLAEKYNIWGPFLVVAPASTLHNWTQEFAKFLPSFRLVPYWGNPAERKVLRRFWFSARPQTAPIDFDDSPAPLTDETVRALPGTRDAEMHVVITSYQIVLQDAKFINKTPWAYIVLDEAHAIKSTASLRWRILLSFKCRNRLLLTGTPIQNTMQELWALLHFIMPTLFDSHDEFANWFSRDIESQVTATSAGGNGSGGGSSTMSLATSRFTENQLSRLHLILKPFMLRRTKAEVEHEISTKTEITLNCPLSQRQQLLYERLRNKIRLEDLSTVIGANGFSETGPNSTALEGTGSSSTAHLINLVMQLRKVCNHPDLWERRESRFSCTTGAVQPSESEFASCFGPHDAGAPTWTLPRLLYDEGLLPNLSWSLPSGHPSISLHPCQPRSHSVDSTMSAVGTIFHPAYVHQDLWHHDDLEPDLGPTGSDIRRTGGHQLSKSPDKCFSFIRLMDLSPSELSTAVVTCGLSLWLDSRWRSTTGANVLGHTLLPTSFDRIFRTSFPYDQMVPYLSLWYLISYSHLFVPRYKPSGWGCFSYFAEDEPDFTAPSVATDFLKPMCIPKVVLQPTHLHVRVPWFCERETQLSFPQRVSQPVSNTFVAPDFFISCQRMFPLTVKPVPVATRVSDSGKLVALDTLLNRLKPEGHRVLIYSQMTRMIDILEDFMIYRKHAYLRLDGSSRLCDRRDMVAQWQSSSRWFVFLLSTRAGGLGINLTAADTVIFYDSDWNPTVDQQAMDRAHRLGQTKPVTVYRLVCQNTIEGRMMQRAEEKRAMQQMVIHSGQDNGARSLLPPKQSADQLTSSDMVSLLLDDDELVKRLQLRRQQQAQRCRPTRNLAAGRILAGNMTSVSSTTILSTATAVEPGGDPVAQNSTPSHIQESQLERKRSAVNLDQTPNHSTGEKKPRVEWDPITMRGIESS</sequence>
<evidence type="ECO:0000256" key="12">
    <source>
        <dbReference type="SAM" id="MobiDB-lite"/>
    </source>
</evidence>
<accession>A0A4S2L6I7</accession>
<feature type="region of interest" description="Disordered" evidence="12">
    <location>
        <begin position="395"/>
        <end position="423"/>
    </location>
</feature>
<dbReference type="InterPro" id="IPR020838">
    <property type="entry name" value="DBINO"/>
</dbReference>
<evidence type="ECO:0000256" key="5">
    <source>
        <dbReference type="ARBA" id="ARBA00022763"/>
    </source>
</evidence>
<dbReference type="Pfam" id="PF00271">
    <property type="entry name" value="Helicase_C"/>
    <property type="match status" value="1"/>
</dbReference>
<dbReference type="OrthoDB" id="448448at2759"/>
<feature type="compositionally biased region" description="Basic and acidic residues" evidence="12">
    <location>
        <begin position="1556"/>
        <end position="1565"/>
    </location>
</feature>
<evidence type="ECO:0000256" key="9">
    <source>
        <dbReference type="ARBA" id="ARBA00023204"/>
    </source>
</evidence>
<feature type="region of interest" description="Disordered" evidence="12">
    <location>
        <begin position="175"/>
        <end position="223"/>
    </location>
</feature>
<feature type="domain" description="Helicase ATP-binding" evidence="13">
    <location>
        <begin position="635"/>
        <end position="829"/>
    </location>
</feature>
<dbReference type="GO" id="GO:0016887">
    <property type="term" value="F:ATP hydrolysis activity"/>
    <property type="evidence" value="ECO:0007669"/>
    <property type="project" value="TreeGrafter"/>
</dbReference>
<dbReference type="InterPro" id="IPR000330">
    <property type="entry name" value="SNF2_N"/>
</dbReference>
<comment type="caution">
    <text evidence="16">The sequence shown here is derived from an EMBL/GenBank/DDBJ whole genome shotgun (WGS) entry which is preliminary data.</text>
</comment>
<dbReference type="CDD" id="cd18793">
    <property type="entry name" value="SF2_C_SNF"/>
    <property type="match status" value="1"/>
</dbReference>
<feature type="compositionally biased region" description="Polar residues" evidence="12">
    <location>
        <begin position="1526"/>
        <end position="1537"/>
    </location>
</feature>
<keyword evidence="17" id="KW-1185">Reference proteome</keyword>
<comment type="subcellular location">
    <subcellularLocation>
        <location evidence="1 11">Nucleus</location>
    </subcellularLocation>
</comment>
<feature type="compositionally biased region" description="Polar residues" evidence="12">
    <location>
        <begin position="477"/>
        <end position="490"/>
    </location>
</feature>
<evidence type="ECO:0000259" key="14">
    <source>
        <dbReference type="PROSITE" id="PS51194"/>
    </source>
</evidence>
<feature type="region of interest" description="Disordered" evidence="12">
    <location>
        <begin position="1520"/>
        <end position="1576"/>
    </location>
</feature>
<dbReference type="Proteomes" id="UP000308267">
    <property type="component" value="Unassembled WGS sequence"/>
</dbReference>
<comment type="subunit">
    <text evidence="11">Component of the INO80 chromatin-remodeling complex.</text>
</comment>
<dbReference type="Pfam" id="PF00176">
    <property type="entry name" value="SNF2-rel_dom"/>
    <property type="match status" value="1"/>
</dbReference>
<dbReference type="PROSITE" id="PS51413">
    <property type="entry name" value="DBINO"/>
    <property type="match status" value="1"/>
</dbReference>
<comment type="similarity">
    <text evidence="2 11">Belongs to the SNF2/RAD54 helicase family.</text>
</comment>
<feature type="compositionally biased region" description="Low complexity" evidence="12">
    <location>
        <begin position="126"/>
        <end position="143"/>
    </location>
</feature>
<keyword evidence="10" id="KW-0539">Nucleus</keyword>
<comment type="catalytic activity">
    <reaction evidence="11">
        <text>ATP + H2O = ADP + phosphate + H(+)</text>
        <dbReference type="Rhea" id="RHEA:13065"/>
        <dbReference type="ChEBI" id="CHEBI:15377"/>
        <dbReference type="ChEBI" id="CHEBI:15378"/>
        <dbReference type="ChEBI" id="CHEBI:30616"/>
        <dbReference type="ChEBI" id="CHEBI:43474"/>
        <dbReference type="ChEBI" id="CHEBI:456216"/>
    </reaction>
</comment>
<feature type="region of interest" description="Disordered" evidence="12">
    <location>
        <begin position="123"/>
        <end position="161"/>
    </location>
</feature>
<evidence type="ECO:0000259" key="13">
    <source>
        <dbReference type="PROSITE" id="PS51192"/>
    </source>
</evidence>
<dbReference type="InterPro" id="IPR001650">
    <property type="entry name" value="Helicase_C-like"/>
</dbReference>
<dbReference type="GO" id="GO:0031011">
    <property type="term" value="C:Ino80 complex"/>
    <property type="evidence" value="ECO:0007669"/>
    <property type="project" value="UniProtKB-UniRule"/>
</dbReference>
<dbReference type="GO" id="GO:0006338">
    <property type="term" value="P:chromatin remodeling"/>
    <property type="evidence" value="ECO:0007669"/>
    <property type="project" value="UniProtKB-UniRule"/>
</dbReference>
<dbReference type="InterPro" id="IPR050520">
    <property type="entry name" value="INO80/SWR1_helicase"/>
</dbReference>
<dbReference type="PANTHER" id="PTHR45685">
    <property type="entry name" value="HELICASE SRCAP-RELATED"/>
    <property type="match status" value="1"/>
</dbReference>
<dbReference type="GO" id="GO:0006281">
    <property type="term" value="P:DNA repair"/>
    <property type="evidence" value="ECO:0007669"/>
    <property type="project" value="UniProtKB-UniRule"/>
</dbReference>
<evidence type="ECO:0000256" key="8">
    <source>
        <dbReference type="ARBA" id="ARBA00023125"/>
    </source>
</evidence>
<organism evidence="16 17">
    <name type="scientific">Opisthorchis felineus</name>
    <dbReference type="NCBI Taxonomy" id="147828"/>
    <lineage>
        <taxon>Eukaryota</taxon>
        <taxon>Metazoa</taxon>
        <taxon>Spiralia</taxon>
        <taxon>Lophotrochozoa</taxon>
        <taxon>Platyhelminthes</taxon>
        <taxon>Trematoda</taxon>
        <taxon>Digenea</taxon>
        <taxon>Opisthorchiida</taxon>
        <taxon>Opisthorchiata</taxon>
        <taxon>Opisthorchiidae</taxon>
        <taxon>Opisthorchis</taxon>
    </lineage>
</organism>
<protein>
    <recommendedName>
        <fullName evidence="3 11">Chromatin-remodeling ATPase INO80</fullName>
        <ecNumber evidence="11">3.6.4.-</ecNumber>
    </recommendedName>
</protein>
<feature type="compositionally biased region" description="Basic residues" evidence="12">
    <location>
        <begin position="181"/>
        <end position="191"/>
    </location>
</feature>
<reference evidence="16 17" key="1">
    <citation type="journal article" date="2019" name="BMC Genomics">
        <title>New insights from Opisthorchis felineus genome: update on genomics of the epidemiologically important liver flukes.</title>
        <authorList>
            <person name="Ershov N.I."/>
            <person name="Mordvinov V.A."/>
            <person name="Prokhortchouk E.B."/>
            <person name="Pakharukova M.Y."/>
            <person name="Gunbin K.V."/>
            <person name="Ustyantsev K."/>
            <person name="Genaev M.A."/>
            <person name="Blinov A.G."/>
            <person name="Mazur A."/>
            <person name="Boulygina E."/>
            <person name="Tsygankova S."/>
            <person name="Khrameeva E."/>
            <person name="Chekanov N."/>
            <person name="Fan G."/>
            <person name="Xiao A."/>
            <person name="Zhang H."/>
            <person name="Xu X."/>
            <person name="Yang H."/>
            <person name="Solovyev V."/>
            <person name="Lee S.M."/>
            <person name="Liu X."/>
            <person name="Afonnikov D.A."/>
            <person name="Skryabin K.G."/>
        </authorList>
    </citation>
    <scope>NUCLEOTIDE SEQUENCE [LARGE SCALE GENOMIC DNA]</scope>
    <source>
        <strain evidence="16">AK-0245</strain>
        <tissue evidence="16">Whole organism</tissue>
    </source>
</reference>
<evidence type="ECO:0000256" key="1">
    <source>
        <dbReference type="ARBA" id="ARBA00004123"/>
    </source>
</evidence>
<dbReference type="EMBL" id="SJOL01009237">
    <property type="protein sequence ID" value="TGZ58575.1"/>
    <property type="molecule type" value="Genomic_DNA"/>
</dbReference>
<proteinExistence type="inferred from homology"/>
<evidence type="ECO:0000256" key="7">
    <source>
        <dbReference type="ARBA" id="ARBA00022840"/>
    </source>
</evidence>
<feature type="compositionally biased region" description="Polar residues" evidence="12">
    <location>
        <begin position="516"/>
        <end position="539"/>
    </location>
</feature>
<evidence type="ECO:0000313" key="16">
    <source>
        <dbReference type="EMBL" id="TGZ58575.1"/>
    </source>
</evidence>
<dbReference type="PROSITE" id="PS51192">
    <property type="entry name" value="HELICASE_ATP_BIND_1"/>
    <property type="match status" value="1"/>
</dbReference>
<keyword evidence="8 11" id="KW-0238">DNA-binding</keyword>
<name>A0A4S2L6I7_OPIFE</name>